<organism evidence="1 2">
    <name type="scientific">Spodoptera littoralis</name>
    <name type="common">Egyptian cotton leafworm</name>
    <dbReference type="NCBI Taxonomy" id="7109"/>
    <lineage>
        <taxon>Eukaryota</taxon>
        <taxon>Metazoa</taxon>
        <taxon>Ecdysozoa</taxon>
        <taxon>Arthropoda</taxon>
        <taxon>Hexapoda</taxon>
        <taxon>Insecta</taxon>
        <taxon>Pterygota</taxon>
        <taxon>Neoptera</taxon>
        <taxon>Endopterygota</taxon>
        <taxon>Lepidoptera</taxon>
        <taxon>Glossata</taxon>
        <taxon>Ditrysia</taxon>
        <taxon>Noctuoidea</taxon>
        <taxon>Noctuidae</taxon>
        <taxon>Amphipyrinae</taxon>
        <taxon>Spodoptera</taxon>
    </lineage>
</organism>
<dbReference type="EMBL" id="LR824558">
    <property type="protein sequence ID" value="CAH1642581.1"/>
    <property type="molecule type" value="Genomic_DNA"/>
</dbReference>
<evidence type="ECO:0008006" key="3">
    <source>
        <dbReference type="Google" id="ProtNLM"/>
    </source>
</evidence>
<dbReference type="PANTHER" id="PTHR33198:SF19">
    <property type="entry name" value="CCHC-TYPE DOMAIN-CONTAINING PROTEIN"/>
    <property type="match status" value="1"/>
</dbReference>
<dbReference type="Proteomes" id="UP001153321">
    <property type="component" value="Chromosome 27"/>
</dbReference>
<gene>
    <name evidence="1" type="ORF">SPLIT_LOCUS7937</name>
</gene>
<keyword evidence="2" id="KW-1185">Reference proteome</keyword>
<sequence>MPIGKIHIFDLDGGENWPAYVRLVEQFILLNDIKDNLRVATLVTHVGASTYRLICDLCAPDNPEDKTFSTLVELVKNHLEPKRSEIAERHVFRQRRQEEGESIKVFLQNLKHLATHCNFENQLEVNLRDQFVSGLRSEEIRSRLFTETTLDYKKAVGLALALQAAEQHAAKAVAPAALWAAASPAGLQADAGERVHRVSVANQASAAG</sequence>
<evidence type="ECO:0000313" key="1">
    <source>
        <dbReference type="EMBL" id="CAH1642581.1"/>
    </source>
</evidence>
<protein>
    <recommendedName>
        <fullName evidence="3">Tick transposon</fullName>
    </recommendedName>
</protein>
<evidence type="ECO:0000313" key="2">
    <source>
        <dbReference type="Proteomes" id="UP001153321"/>
    </source>
</evidence>
<dbReference type="PANTHER" id="PTHR33198">
    <property type="entry name" value="ANK_REP_REGION DOMAIN-CONTAINING PROTEIN-RELATED"/>
    <property type="match status" value="1"/>
</dbReference>
<proteinExistence type="predicted"/>
<name>A0A9P0I9C3_SPOLI</name>
<accession>A0A9P0I9C3</accession>
<reference evidence="1" key="1">
    <citation type="submission" date="2022-02" db="EMBL/GenBank/DDBJ databases">
        <authorList>
            <person name="King R."/>
        </authorList>
    </citation>
    <scope>NUCLEOTIDE SEQUENCE</scope>
</reference>
<dbReference type="AlphaFoldDB" id="A0A9P0I9C3"/>